<dbReference type="Pfam" id="PF07944">
    <property type="entry name" value="Beta-AFase-like_GH127_cat"/>
    <property type="match status" value="1"/>
</dbReference>
<proteinExistence type="predicted"/>
<reference evidence="4 5" key="1">
    <citation type="submission" date="2016-10" db="EMBL/GenBank/DDBJ databases">
        <authorList>
            <person name="Varghese N."/>
            <person name="Submissions S."/>
        </authorList>
    </citation>
    <scope>NUCLEOTIDE SEQUENCE [LARGE SCALE GENOMIC DNA]</scope>
    <source>
        <strain evidence="4 5">DSM 9169</strain>
    </source>
</reference>
<organism evidence="4 5">
    <name type="scientific">Schaalia radingae</name>
    <dbReference type="NCBI Taxonomy" id="131110"/>
    <lineage>
        <taxon>Bacteria</taxon>
        <taxon>Bacillati</taxon>
        <taxon>Actinomycetota</taxon>
        <taxon>Actinomycetes</taxon>
        <taxon>Actinomycetales</taxon>
        <taxon>Actinomycetaceae</taxon>
        <taxon>Schaalia</taxon>
    </lineage>
</organism>
<dbReference type="InterPro" id="IPR012878">
    <property type="entry name" value="Beta-AFase-like_GH127_cat"/>
</dbReference>
<feature type="domain" description="Non-reducing end beta-L-arabinofuranosidase-like GH127 C-terminal" evidence="3">
    <location>
        <begin position="541"/>
        <end position="647"/>
    </location>
</feature>
<evidence type="ECO:0000259" key="3">
    <source>
        <dbReference type="Pfam" id="PF20737"/>
    </source>
</evidence>
<evidence type="ECO:0000313" key="5">
    <source>
        <dbReference type="Proteomes" id="UP000198976"/>
    </source>
</evidence>
<feature type="domain" description="Non-reducing end beta-L-arabinofuranosidase-like GH127 catalytic" evidence="1">
    <location>
        <begin position="22"/>
        <end position="410"/>
    </location>
</feature>
<dbReference type="Pfam" id="PF20736">
    <property type="entry name" value="Glyco_hydro127M"/>
    <property type="match status" value="1"/>
</dbReference>
<evidence type="ECO:0008006" key="6">
    <source>
        <dbReference type="Google" id="ProtNLM"/>
    </source>
</evidence>
<feature type="domain" description="Non-reducing end beta-L-arabinofuranosidase-like GH127 middle" evidence="2">
    <location>
        <begin position="444"/>
        <end position="537"/>
    </location>
</feature>
<dbReference type="PANTHER" id="PTHR43465">
    <property type="entry name" value="DUF1680 DOMAIN PROTEIN (AFU_ORTHOLOGUE AFUA_1G08910)"/>
    <property type="match status" value="1"/>
</dbReference>
<dbReference type="InterPro" id="IPR049174">
    <property type="entry name" value="Beta-AFase-like"/>
</dbReference>
<name>A0ABY0VAL1_9ACTO</name>
<dbReference type="InterPro" id="IPR008928">
    <property type="entry name" value="6-hairpin_glycosidase_sf"/>
</dbReference>
<evidence type="ECO:0000259" key="1">
    <source>
        <dbReference type="Pfam" id="PF07944"/>
    </source>
</evidence>
<evidence type="ECO:0000259" key="2">
    <source>
        <dbReference type="Pfam" id="PF20736"/>
    </source>
</evidence>
<dbReference type="InterPro" id="IPR049049">
    <property type="entry name" value="Beta-AFase-like_GH127_C"/>
</dbReference>
<gene>
    <name evidence="4" type="ORF">SAMN04489714_1764</name>
</gene>
<dbReference type="SUPFAM" id="SSF48208">
    <property type="entry name" value="Six-hairpin glycosidases"/>
    <property type="match status" value="1"/>
</dbReference>
<protein>
    <recommendedName>
        <fullName evidence="6">Glycoside hydrolase family 127 protein</fullName>
    </recommendedName>
</protein>
<accession>A0ABY0VAL1</accession>
<dbReference type="EMBL" id="LT629792">
    <property type="protein sequence ID" value="SDU03554.1"/>
    <property type="molecule type" value="Genomic_DNA"/>
</dbReference>
<dbReference type="RefSeq" id="WP_227469377.1">
    <property type="nucleotide sequence ID" value="NZ_LT629792.1"/>
</dbReference>
<keyword evidence="5" id="KW-1185">Reference proteome</keyword>
<dbReference type="InterPro" id="IPR049046">
    <property type="entry name" value="Beta-AFase-like_GH127_middle"/>
</dbReference>
<dbReference type="Pfam" id="PF20737">
    <property type="entry name" value="Glyco_hydro127C"/>
    <property type="match status" value="1"/>
</dbReference>
<evidence type="ECO:0000313" key="4">
    <source>
        <dbReference type="EMBL" id="SDU03554.1"/>
    </source>
</evidence>
<dbReference type="Proteomes" id="UP000198976">
    <property type="component" value="Chromosome I"/>
</dbReference>
<sequence>MIRERSHLSFFSPLPGALPLKSVTVTDDFWSPRREIVRTRSLSHQQAQMSKPGHHFDALKMAWKPGQTPEPHIFWDSDIAKWIEAASNSLASHPDPALEKAVDSTIELLAGAQQDDGYLNTHFTLVEPDKRWTNLRDQHELYCAGHLIEAAVAHTYATGSTKLLGVVTRYVDLIDRVFADDGPCSGGYPGHEEIELALVKLARLTNQTRYLELAQRFIDRRGQKPSYFALEERARTGMQSDDTYEYHQAHRPVREQDEAVGHAVRAMYLYTAMADLAIATQDQRLRDACETLWNDVTTRKMYVTGGVGSEPALESFGPAYHLPNEHGYAETCAAIGLVFWAQRMAYMTGQARYIDVLERALYNGVLSGASLDGMSYFYDNPLESDGTRSRSPWFGCACCPPNFARLLTSLEHFIYSIDEGDSPATFSADTTCHTADDHKAEVMTVNLYISSEASWPVANGSMKIQQTSNMPWDGDVSLTVSASSPTEHMLRLRIPQWASSFALAINGESVTPAMRDGYACIERTWHDSTQLDLRLAMDTTRVWANPRVGDCAGKVAIERGPLVYCAEEIDNDAPIPCIAIADCSDADTSFNNELGLYELHLSAAAATSSDNAALYSHHSPSLTSTRATLVPYYAWNNRGQGAMAVWLLDAERLR</sequence>
<dbReference type="PANTHER" id="PTHR43465:SF2">
    <property type="entry name" value="DUF1680 DOMAIN PROTEIN (AFU_ORTHOLOGUE AFUA_1G08910)"/>
    <property type="match status" value="1"/>
</dbReference>